<dbReference type="EC" id="2.7.13.3" evidence="3"/>
<dbReference type="InterPro" id="IPR004358">
    <property type="entry name" value="Sig_transdc_His_kin-like_C"/>
</dbReference>
<dbReference type="Gene3D" id="1.10.287.130">
    <property type="match status" value="1"/>
</dbReference>
<dbReference type="SUPFAM" id="SSF55874">
    <property type="entry name" value="ATPase domain of HSP90 chaperone/DNA topoisomerase II/histidine kinase"/>
    <property type="match status" value="1"/>
</dbReference>
<dbReference type="InterPro" id="IPR036097">
    <property type="entry name" value="HisK_dim/P_sf"/>
</dbReference>
<keyword evidence="5" id="KW-0597">Phosphoprotein</keyword>
<keyword evidence="6" id="KW-0808">Transferase</keyword>
<evidence type="ECO:0000256" key="3">
    <source>
        <dbReference type="ARBA" id="ARBA00012438"/>
    </source>
</evidence>
<feature type="transmembrane region" description="Helical" evidence="15">
    <location>
        <begin position="17"/>
        <end position="35"/>
    </location>
</feature>
<evidence type="ECO:0000313" key="17">
    <source>
        <dbReference type="EMBL" id="NIJ45603.1"/>
    </source>
</evidence>
<organism evidence="17 18">
    <name type="scientific">Wenyingzhuangia heitensis</name>
    <dbReference type="NCBI Taxonomy" id="1487859"/>
    <lineage>
        <taxon>Bacteria</taxon>
        <taxon>Pseudomonadati</taxon>
        <taxon>Bacteroidota</taxon>
        <taxon>Flavobacteriia</taxon>
        <taxon>Flavobacteriales</taxon>
        <taxon>Flavobacteriaceae</taxon>
        <taxon>Wenyingzhuangia</taxon>
    </lineage>
</organism>
<dbReference type="InterPro" id="IPR035965">
    <property type="entry name" value="PAS-like_dom_sf"/>
</dbReference>
<dbReference type="InterPro" id="IPR033479">
    <property type="entry name" value="dCache_1"/>
</dbReference>
<dbReference type="InterPro" id="IPR003661">
    <property type="entry name" value="HisK_dim/P_dom"/>
</dbReference>
<evidence type="ECO:0000256" key="7">
    <source>
        <dbReference type="ARBA" id="ARBA00022692"/>
    </source>
</evidence>
<evidence type="ECO:0000256" key="6">
    <source>
        <dbReference type="ARBA" id="ARBA00022679"/>
    </source>
</evidence>
<dbReference type="Pfam" id="PF02743">
    <property type="entry name" value="dCache_1"/>
    <property type="match status" value="1"/>
</dbReference>
<dbReference type="SUPFAM" id="SSF55785">
    <property type="entry name" value="PYP-like sensor domain (PAS domain)"/>
    <property type="match status" value="1"/>
</dbReference>
<dbReference type="PRINTS" id="PR00344">
    <property type="entry name" value="BCTRLSENSOR"/>
</dbReference>
<dbReference type="InterPro" id="IPR000014">
    <property type="entry name" value="PAS"/>
</dbReference>
<keyword evidence="9" id="KW-0418">Kinase</keyword>
<dbReference type="CDD" id="cd00082">
    <property type="entry name" value="HisKA"/>
    <property type="match status" value="1"/>
</dbReference>
<feature type="domain" description="Histidine kinase" evidence="16">
    <location>
        <begin position="525"/>
        <end position="738"/>
    </location>
</feature>
<proteinExistence type="predicted"/>
<protein>
    <recommendedName>
        <fullName evidence="3">histidine kinase</fullName>
        <ecNumber evidence="3">2.7.13.3</ecNumber>
    </recommendedName>
</protein>
<keyword evidence="13 15" id="KW-0472">Membrane</keyword>
<keyword evidence="14" id="KW-0175">Coiled coil</keyword>
<evidence type="ECO:0000313" key="18">
    <source>
        <dbReference type="Proteomes" id="UP000745859"/>
    </source>
</evidence>
<evidence type="ECO:0000256" key="8">
    <source>
        <dbReference type="ARBA" id="ARBA00022741"/>
    </source>
</evidence>
<name>A0ABX0UBD0_9FLAO</name>
<dbReference type="InterPro" id="IPR036890">
    <property type="entry name" value="HATPase_C_sf"/>
</dbReference>
<evidence type="ECO:0000256" key="10">
    <source>
        <dbReference type="ARBA" id="ARBA00022840"/>
    </source>
</evidence>
<dbReference type="NCBIfam" id="TIGR00229">
    <property type="entry name" value="sensory_box"/>
    <property type="match status" value="1"/>
</dbReference>
<dbReference type="PANTHER" id="PTHR43065">
    <property type="entry name" value="SENSOR HISTIDINE KINASE"/>
    <property type="match status" value="1"/>
</dbReference>
<dbReference type="Pfam" id="PF02518">
    <property type="entry name" value="HATPase_c"/>
    <property type="match status" value="1"/>
</dbReference>
<keyword evidence="4" id="KW-1003">Cell membrane</keyword>
<feature type="coiled-coil region" evidence="14">
    <location>
        <begin position="447"/>
        <end position="509"/>
    </location>
</feature>
<accession>A0ABX0UBD0</accession>
<keyword evidence="7 15" id="KW-0812">Transmembrane</keyword>
<keyword evidence="18" id="KW-1185">Reference proteome</keyword>
<evidence type="ECO:0000256" key="5">
    <source>
        <dbReference type="ARBA" id="ARBA00022553"/>
    </source>
</evidence>
<dbReference type="InterPro" id="IPR003594">
    <property type="entry name" value="HATPase_dom"/>
</dbReference>
<reference evidence="17 18" key="1">
    <citation type="submission" date="2020-03" db="EMBL/GenBank/DDBJ databases">
        <title>Genomic Encyclopedia of Type Strains, Phase IV (KMG-IV): sequencing the most valuable type-strain genomes for metagenomic binning, comparative biology and taxonomic classification.</title>
        <authorList>
            <person name="Goeker M."/>
        </authorList>
    </citation>
    <scope>NUCLEOTIDE SEQUENCE [LARGE SCALE GENOMIC DNA]</scope>
    <source>
        <strain evidence="17 18">DSM 101599</strain>
    </source>
</reference>
<evidence type="ECO:0000256" key="4">
    <source>
        <dbReference type="ARBA" id="ARBA00022475"/>
    </source>
</evidence>
<keyword evidence="11 15" id="KW-1133">Transmembrane helix</keyword>
<evidence type="ECO:0000256" key="13">
    <source>
        <dbReference type="ARBA" id="ARBA00023136"/>
    </source>
</evidence>
<evidence type="ECO:0000256" key="14">
    <source>
        <dbReference type="SAM" id="Coils"/>
    </source>
</evidence>
<dbReference type="RefSeq" id="WP_167187956.1">
    <property type="nucleotide sequence ID" value="NZ_JAASQL010000002.1"/>
</dbReference>
<dbReference type="InterPro" id="IPR005467">
    <property type="entry name" value="His_kinase_dom"/>
</dbReference>
<comment type="catalytic activity">
    <reaction evidence="1">
        <text>ATP + protein L-histidine = ADP + protein N-phospho-L-histidine.</text>
        <dbReference type="EC" id="2.7.13.3"/>
    </reaction>
</comment>
<keyword evidence="12" id="KW-0902">Two-component regulatory system</keyword>
<comment type="subcellular location">
    <subcellularLocation>
        <location evidence="2">Cell membrane</location>
        <topology evidence="2">Multi-pass membrane protein</topology>
    </subcellularLocation>
</comment>
<sequence>MKKHFYTFFTIKFFKRYVFIFFTLGMFCLSFYLMYKDVKKNTIQEFNKEQLILAKTASQGISSFWDNYQSSLSYIVKQNDIIHFTENGKTSMKYFYDNHKSVIKAITKVDNKGIIEHTYPINKAAIGKDISNQEHVKETLATKKPVISDVFMSVQGYYAIAMHVPIFDKTKYMGSLAILIPIDKMGELFLDNIKSNKKGLAWLITENYTEVYCTHKEHQGKSIFETTNNDKHTLKLLDKIKNYKSGTGKITHQNTLRLNDNSEEMYVVYYHVLHGNTFWTILISYQESEVYLALSNFRSRLIKILILLFIAISYYFYSLVKARNVLREESKRKKAEKLLRESNERFHSFMENTPIYAYIKDSAHNYIYQNKNIDTVTAQKELKELFDEATTKKLKEADLKILSGKQENVEFNFSVVLYGKTKWLKNLKFKIKTANNKNAVGGVVLDITELKNYEKELEENKLNLESLVNKRTKALKNANIKLEKLYEELKNQKEEVEITLTTLKETQSRLVASEKMASLGVLTAGVSHEINNPLQYLTGIHYGLVDYFEKYGSKDKHTTDLLLTSTETAITRISSIVKGLNQFSNDTNVIDNNCNIHSIINNCLAVLSNQTSSKIIFNKQYDSQELLIKGKSNKLHQVFINILLNAIQSILNTGTITIKTHKNKEAVFIEIIDTGCGIMKQDLPKIIEPFFTTKDPGKGIGLGLSIAYTIIQDHKGYIDFESEINQGTKIKITLPIKAKN</sequence>
<evidence type="ECO:0000256" key="11">
    <source>
        <dbReference type="ARBA" id="ARBA00022989"/>
    </source>
</evidence>
<dbReference type="EMBL" id="JAASQL010000002">
    <property type="protein sequence ID" value="NIJ45603.1"/>
    <property type="molecule type" value="Genomic_DNA"/>
</dbReference>
<evidence type="ECO:0000259" key="16">
    <source>
        <dbReference type="PROSITE" id="PS50109"/>
    </source>
</evidence>
<keyword evidence="8" id="KW-0547">Nucleotide-binding</keyword>
<keyword evidence="10" id="KW-0067">ATP-binding</keyword>
<comment type="caution">
    <text evidence="17">The sequence shown here is derived from an EMBL/GenBank/DDBJ whole genome shotgun (WGS) entry which is preliminary data.</text>
</comment>
<dbReference type="Proteomes" id="UP000745859">
    <property type="component" value="Unassembled WGS sequence"/>
</dbReference>
<evidence type="ECO:0000256" key="15">
    <source>
        <dbReference type="SAM" id="Phobius"/>
    </source>
</evidence>
<gene>
    <name evidence="17" type="ORF">FHR24_002071</name>
</gene>
<dbReference type="SUPFAM" id="SSF47384">
    <property type="entry name" value="Homodimeric domain of signal transducing histidine kinase"/>
    <property type="match status" value="1"/>
</dbReference>
<evidence type="ECO:0000256" key="2">
    <source>
        <dbReference type="ARBA" id="ARBA00004651"/>
    </source>
</evidence>
<dbReference type="Gene3D" id="3.30.450.20">
    <property type="entry name" value="PAS domain"/>
    <property type="match status" value="2"/>
</dbReference>
<evidence type="ECO:0000256" key="9">
    <source>
        <dbReference type="ARBA" id="ARBA00022777"/>
    </source>
</evidence>
<dbReference type="SMART" id="SM00387">
    <property type="entry name" value="HATPase_c"/>
    <property type="match status" value="1"/>
</dbReference>
<evidence type="ECO:0000256" key="1">
    <source>
        <dbReference type="ARBA" id="ARBA00000085"/>
    </source>
</evidence>
<dbReference type="PROSITE" id="PS50109">
    <property type="entry name" value="HIS_KIN"/>
    <property type="match status" value="1"/>
</dbReference>
<dbReference type="PANTHER" id="PTHR43065:SF46">
    <property type="entry name" value="C4-DICARBOXYLATE TRANSPORT SENSOR PROTEIN DCTB"/>
    <property type="match status" value="1"/>
</dbReference>
<evidence type="ECO:0000256" key="12">
    <source>
        <dbReference type="ARBA" id="ARBA00023012"/>
    </source>
</evidence>
<dbReference type="Gene3D" id="3.30.565.10">
    <property type="entry name" value="Histidine kinase-like ATPase, C-terminal domain"/>
    <property type="match status" value="1"/>
</dbReference>